<comment type="caution">
    <text evidence="2">The sequence shown here is derived from an EMBL/GenBank/DDBJ whole genome shotgun (WGS) entry which is preliminary data.</text>
</comment>
<dbReference type="InterPro" id="IPR047811">
    <property type="entry name" value="CytC_ox_assmbl_put"/>
</dbReference>
<proteinExistence type="predicted"/>
<feature type="transmembrane region" description="Helical" evidence="1">
    <location>
        <begin position="12"/>
        <end position="31"/>
    </location>
</feature>
<organism evidence="2 3">
    <name type="scientific">Scleromatobacter humisilvae</name>
    <dbReference type="NCBI Taxonomy" id="2897159"/>
    <lineage>
        <taxon>Bacteria</taxon>
        <taxon>Pseudomonadati</taxon>
        <taxon>Pseudomonadota</taxon>
        <taxon>Betaproteobacteria</taxon>
        <taxon>Burkholderiales</taxon>
        <taxon>Sphaerotilaceae</taxon>
        <taxon>Scleromatobacter</taxon>
    </lineage>
</organism>
<name>A0A9X2C1L4_9BURK</name>
<sequence length="38" mass="4171">MAQSPEQRRKNARLGIVLFTVALAFGLGFFAKAMLFGL</sequence>
<reference evidence="2" key="1">
    <citation type="submission" date="2021-11" db="EMBL/GenBank/DDBJ databases">
        <title>BS-T2-15 a new species belonging to the Comamonadaceae family isolated from the soil of a French oak forest.</title>
        <authorList>
            <person name="Mieszkin S."/>
            <person name="Alain K."/>
        </authorList>
    </citation>
    <scope>NUCLEOTIDE SEQUENCE</scope>
    <source>
        <strain evidence="2">BS-T2-15</strain>
    </source>
</reference>
<evidence type="ECO:0000313" key="2">
    <source>
        <dbReference type="EMBL" id="MCK9688412.1"/>
    </source>
</evidence>
<accession>A0A9X2C1L4</accession>
<protein>
    <submittedName>
        <fullName evidence="2">Cytochrome oxidase small assembly protein</fullName>
    </submittedName>
</protein>
<keyword evidence="1" id="KW-0812">Transmembrane</keyword>
<keyword evidence="1" id="KW-1133">Transmembrane helix</keyword>
<dbReference type="AlphaFoldDB" id="A0A9X2C1L4"/>
<dbReference type="RefSeq" id="WP_275684452.1">
    <property type="nucleotide sequence ID" value="NZ_JAJLJH010000008.1"/>
</dbReference>
<dbReference type="Proteomes" id="UP001139353">
    <property type="component" value="Unassembled WGS sequence"/>
</dbReference>
<keyword evidence="3" id="KW-1185">Reference proteome</keyword>
<dbReference type="EMBL" id="JAJLJH010000008">
    <property type="protein sequence ID" value="MCK9688412.1"/>
    <property type="molecule type" value="Genomic_DNA"/>
</dbReference>
<gene>
    <name evidence="2" type="ORF">LPC04_22110</name>
</gene>
<evidence type="ECO:0000313" key="3">
    <source>
        <dbReference type="Proteomes" id="UP001139353"/>
    </source>
</evidence>
<keyword evidence="1" id="KW-0472">Membrane</keyword>
<dbReference type="NCBIfam" id="NF038351">
    <property type="entry name" value="cyt_ox_assem_30"/>
    <property type="match status" value="1"/>
</dbReference>
<evidence type="ECO:0000256" key="1">
    <source>
        <dbReference type="SAM" id="Phobius"/>
    </source>
</evidence>